<dbReference type="Proteomes" id="UP001203297">
    <property type="component" value="Unassembled WGS sequence"/>
</dbReference>
<evidence type="ECO:0000313" key="2">
    <source>
        <dbReference type="Proteomes" id="UP001203297"/>
    </source>
</evidence>
<comment type="caution">
    <text evidence="1">The sequence shown here is derived from an EMBL/GenBank/DDBJ whole genome shotgun (WGS) entry which is preliminary data.</text>
</comment>
<sequence>MCTMLQLRLITSTLMTHNSSSIASPAIFASSSSPNSVMARQLPSLSGWRTSGSILAFFVIKAPFLLPPSLLRP</sequence>
<protein>
    <submittedName>
        <fullName evidence="1">Uncharacterized protein</fullName>
    </submittedName>
</protein>
<reference evidence="1" key="1">
    <citation type="journal article" date="2022" name="New Phytol.">
        <title>Evolutionary transition to the ectomycorrhizal habit in the genomes of a hyperdiverse lineage of mushroom-forming fungi.</title>
        <authorList>
            <person name="Looney B."/>
            <person name="Miyauchi S."/>
            <person name="Morin E."/>
            <person name="Drula E."/>
            <person name="Courty P.E."/>
            <person name="Kohler A."/>
            <person name="Kuo A."/>
            <person name="LaButti K."/>
            <person name="Pangilinan J."/>
            <person name="Lipzen A."/>
            <person name="Riley R."/>
            <person name="Andreopoulos W."/>
            <person name="He G."/>
            <person name="Johnson J."/>
            <person name="Nolan M."/>
            <person name="Tritt A."/>
            <person name="Barry K.W."/>
            <person name="Grigoriev I.V."/>
            <person name="Nagy L.G."/>
            <person name="Hibbett D."/>
            <person name="Henrissat B."/>
            <person name="Matheny P.B."/>
            <person name="Labbe J."/>
            <person name="Martin F.M."/>
        </authorList>
    </citation>
    <scope>NUCLEOTIDE SEQUENCE</scope>
    <source>
        <strain evidence="1">BPL690</strain>
    </source>
</reference>
<evidence type="ECO:0000313" key="1">
    <source>
        <dbReference type="EMBL" id="KAI0299097.1"/>
    </source>
</evidence>
<dbReference type="AlphaFoldDB" id="A0AAD4QMN5"/>
<name>A0AAD4QMN5_9AGAM</name>
<feature type="non-terminal residue" evidence="1">
    <location>
        <position position="73"/>
    </location>
</feature>
<dbReference type="EMBL" id="WTXG01000024">
    <property type="protein sequence ID" value="KAI0299097.1"/>
    <property type="molecule type" value="Genomic_DNA"/>
</dbReference>
<organism evidence="1 2">
    <name type="scientific">Multifurca ochricompacta</name>
    <dbReference type="NCBI Taxonomy" id="376703"/>
    <lineage>
        <taxon>Eukaryota</taxon>
        <taxon>Fungi</taxon>
        <taxon>Dikarya</taxon>
        <taxon>Basidiomycota</taxon>
        <taxon>Agaricomycotina</taxon>
        <taxon>Agaricomycetes</taxon>
        <taxon>Russulales</taxon>
        <taxon>Russulaceae</taxon>
        <taxon>Multifurca</taxon>
    </lineage>
</organism>
<gene>
    <name evidence="1" type="ORF">B0F90DRAFT_1729045</name>
</gene>
<keyword evidence="2" id="KW-1185">Reference proteome</keyword>
<accession>A0AAD4QMN5</accession>
<proteinExistence type="predicted"/>